<feature type="compositionally biased region" description="Basic and acidic residues" evidence="3">
    <location>
        <begin position="457"/>
        <end position="470"/>
    </location>
</feature>
<dbReference type="AlphaFoldDB" id="A0A2B4SNP2"/>
<dbReference type="EMBL" id="LSMT01000042">
    <property type="protein sequence ID" value="PFX30986.1"/>
    <property type="molecule type" value="Genomic_DNA"/>
</dbReference>
<comment type="similarity">
    <text evidence="1">Belongs to the API5 family.</text>
</comment>
<sequence>MAGVEELYKQFGILADANEKAGEHEGAFLLMLAAVKGSQAEKRLASQFIARFFKFFPKLQENAIDAMLDLCEDEDNTIRRQAIKGLPDLCKDTPEHLPRIADVLTQLLQSEDPAELAIVRNALTSLFKMEPKGTIGGLFSQILSGEEASRESAIKFLSGAVEEYGKKVLHPSPETEEYLVEEIKKAMADVTGEEFRTFMTILSSLKVMGSAHQELADIVGEQAELSQPFQPGDADVVDRFISCARQAIPYFVKGASAQTFFTYFVESVLPKLNELVTSDGEDVKLEMLKLCSEMSPHGLTDENIKAAIEPVYNLLLEYMPLPPGDEEEKSTEENPEPKFQFSYVECLIFTFHQLAKKNPEFLTDASATERLKDFRLRLQYFAQGCQVYIKQLRLSLQSKTGPALQEEENKIKIVALRTTSNINAVIKDLFHNPPSFKSSITLSWKPPAKTQTSTRTSPKDSKETVVDEKRKRAGITPIKFDLPPETKSPKKSKPSTISVYTPPGRRAGASNGVVKGQTMPDGGRGRGFRQGGRNRGRGRGWRGGRS</sequence>
<name>A0A2B4SNP2_STYPI</name>
<evidence type="ECO:0000313" key="4">
    <source>
        <dbReference type="EMBL" id="PFX30986.1"/>
    </source>
</evidence>
<gene>
    <name evidence="4" type="primary">Api5</name>
    <name evidence="4" type="ORF">AWC38_SpisGene4193</name>
</gene>
<proteinExistence type="inferred from homology"/>
<evidence type="ECO:0000256" key="2">
    <source>
        <dbReference type="ARBA" id="ARBA00022703"/>
    </source>
</evidence>
<keyword evidence="5" id="KW-1185">Reference proteome</keyword>
<dbReference type="Pfam" id="PF05918">
    <property type="entry name" value="API5"/>
    <property type="match status" value="1"/>
</dbReference>
<evidence type="ECO:0000313" key="5">
    <source>
        <dbReference type="Proteomes" id="UP000225706"/>
    </source>
</evidence>
<evidence type="ECO:0000256" key="3">
    <source>
        <dbReference type="SAM" id="MobiDB-lite"/>
    </source>
</evidence>
<dbReference type="InterPro" id="IPR008383">
    <property type="entry name" value="API5"/>
</dbReference>
<keyword evidence="2" id="KW-0053">Apoptosis</keyword>
<dbReference type="Gene3D" id="1.25.10.10">
    <property type="entry name" value="Leucine-rich Repeat Variant"/>
    <property type="match status" value="1"/>
</dbReference>
<accession>A0A2B4SNP2</accession>
<feature type="compositionally biased region" description="Basic residues" evidence="3">
    <location>
        <begin position="532"/>
        <end position="546"/>
    </location>
</feature>
<dbReference type="GO" id="GO:0043066">
    <property type="term" value="P:negative regulation of apoptotic process"/>
    <property type="evidence" value="ECO:0007669"/>
    <property type="project" value="TreeGrafter"/>
</dbReference>
<dbReference type="SUPFAM" id="SSF48371">
    <property type="entry name" value="ARM repeat"/>
    <property type="match status" value="1"/>
</dbReference>
<dbReference type="PANTHER" id="PTHR12758:SF19">
    <property type="entry name" value="APOPTOSIS INHIBITOR 5"/>
    <property type="match status" value="1"/>
</dbReference>
<dbReference type="Proteomes" id="UP000225706">
    <property type="component" value="Unassembled WGS sequence"/>
</dbReference>
<reference evidence="5" key="1">
    <citation type="journal article" date="2017" name="bioRxiv">
        <title>Comparative analysis of the genomes of Stylophora pistillata and Acropora digitifera provides evidence for extensive differences between species of corals.</title>
        <authorList>
            <person name="Voolstra C.R."/>
            <person name="Li Y."/>
            <person name="Liew Y.J."/>
            <person name="Baumgarten S."/>
            <person name="Zoccola D."/>
            <person name="Flot J.-F."/>
            <person name="Tambutte S."/>
            <person name="Allemand D."/>
            <person name="Aranda M."/>
        </authorList>
    </citation>
    <scope>NUCLEOTIDE SEQUENCE [LARGE SCALE GENOMIC DNA]</scope>
</reference>
<dbReference type="STRING" id="50429.A0A2B4SNP2"/>
<dbReference type="GO" id="GO:0006915">
    <property type="term" value="P:apoptotic process"/>
    <property type="evidence" value="ECO:0007669"/>
    <property type="project" value="UniProtKB-KW"/>
</dbReference>
<dbReference type="GO" id="GO:0003723">
    <property type="term" value="F:RNA binding"/>
    <property type="evidence" value="ECO:0007669"/>
    <property type="project" value="TreeGrafter"/>
</dbReference>
<feature type="region of interest" description="Disordered" evidence="3">
    <location>
        <begin position="440"/>
        <end position="546"/>
    </location>
</feature>
<evidence type="ECO:0000256" key="1">
    <source>
        <dbReference type="ARBA" id="ARBA00009515"/>
    </source>
</evidence>
<dbReference type="InterPro" id="IPR016024">
    <property type="entry name" value="ARM-type_fold"/>
</dbReference>
<comment type="caution">
    <text evidence="4">The sequence shown here is derived from an EMBL/GenBank/DDBJ whole genome shotgun (WGS) entry which is preliminary data.</text>
</comment>
<organism evidence="4 5">
    <name type="scientific">Stylophora pistillata</name>
    <name type="common">Smooth cauliflower coral</name>
    <dbReference type="NCBI Taxonomy" id="50429"/>
    <lineage>
        <taxon>Eukaryota</taxon>
        <taxon>Metazoa</taxon>
        <taxon>Cnidaria</taxon>
        <taxon>Anthozoa</taxon>
        <taxon>Hexacorallia</taxon>
        <taxon>Scleractinia</taxon>
        <taxon>Astrocoeniina</taxon>
        <taxon>Pocilloporidae</taxon>
        <taxon>Stylophora</taxon>
    </lineage>
</organism>
<dbReference type="InterPro" id="IPR011989">
    <property type="entry name" value="ARM-like"/>
</dbReference>
<dbReference type="PANTHER" id="PTHR12758">
    <property type="entry name" value="APOPTOSIS INHIBITOR 5-RELATED"/>
    <property type="match status" value="1"/>
</dbReference>
<protein>
    <submittedName>
        <fullName evidence="4">Apoptosis inhibitor 5</fullName>
    </submittedName>
</protein>
<dbReference type="GO" id="GO:0005634">
    <property type="term" value="C:nucleus"/>
    <property type="evidence" value="ECO:0007669"/>
    <property type="project" value="TreeGrafter"/>
</dbReference>
<dbReference type="OrthoDB" id="19224at2759"/>